<keyword evidence="3" id="KW-0963">Cytoplasm</keyword>
<dbReference type="CDD" id="cd00293">
    <property type="entry name" value="USP-like"/>
    <property type="match status" value="1"/>
</dbReference>
<comment type="caution">
    <text evidence="6">The sequence shown here is derived from an EMBL/GenBank/DDBJ whole genome shotgun (WGS) entry which is preliminary data.</text>
</comment>
<protein>
    <submittedName>
        <fullName evidence="6">Universal stress protein</fullName>
    </submittedName>
</protein>
<comment type="subcellular location">
    <subcellularLocation>
        <location evidence="1">Cytoplasm</location>
    </subcellularLocation>
</comment>
<dbReference type="Gene3D" id="3.40.50.12370">
    <property type="match status" value="1"/>
</dbReference>
<sequence length="305" mass="34433">MDLLQLLVIIDPASEDSQPSLERASWFARKTNAAIELLVCEYNSALDGGFFFDGPAQQKARDSLLNNRIKWLETLAAPLRADGITVTTKARWGKPIHRQIIEHANELKPDIIFREAHKHGILQRLLFNNISWQLIRYCPVPLWLVRSDKAWQGERITTAIDPLHAADKPAILDHKLVSMACKLADKLGMKADFIHSYAPLPRTMVFDAELVAAYDDFLARSKDQHKAACTALLNQYPIAEEEKYLLEGFPEHTIPEHTQDKNTDLLIMGAISRTNLQNIMIGSTAERVFESTDCDLLVIKPDGIK</sequence>
<evidence type="ECO:0000256" key="1">
    <source>
        <dbReference type="ARBA" id="ARBA00004496"/>
    </source>
</evidence>
<dbReference type="PRINTS" id="PR01438">
    <property type="entry name" value="UNVRSLSTRESS"/>
</dbReference>
<accession>A0ABT7SLJ4</accession>
<evidence type="ECO:0000256" key="3">
    <source>
        <dbReference type="ARBA" id="ARBA00022490"/>
    </source>
</evidence>
<dbReference type="InterPro" id="IPR006015">
    <property type="entry name" value="Universal_stress_UspA"/>
</dbReference>
<comment type="similarity">
    <text evidence="2">Belongs to the universal stress protein A family.</text>
</comment>
<evidence type="ECO:0000313" key="6">
    <source>
        <dbReference type="EMBL" id="MDM7856894.1"/>
    </source>
</evidence>
<feature type="domain" description="UspA" evidence="5">
    <location>
        <begin position="174"/>
        <end position="300"/>
    </location>
</feature>
<evidence type="ECO:0000313" key="7">
    <source>
        <dbReference type="Proteomes" id="UP001241056"/>
    </source>
</evidence>
<dbReference type="SUPFAM" id="SSF52402">
    <property type="entry name" value="Adenine nucleotide alpha hydrolases-like"/>
    <property type="match status" value="2"/>
</dbReference>
<evidence type="ECO:0000256" key="4">
    <source>
        <dbReference type="ARBA" id="ARBA00037131"/>
    </source>
</evidence>
<proteinExistence type="inferred from homology"/>
<gene>
    <name evidence="6" type="ORF">QEZ41_01165</name>
</gene>
<feature type="domain" description="UspA" evidence="5">
    <location>
        <begin position="6"/>
        <end position="146"/>
    </location>
</feature>
<dbReference type="Proteomes" id="UP001241056">
    <property type="component" value="Unassembled WGS sequence"/>
</dbReference>
<dbReference type="EMBL" id="JAUCDY010000001">
    <property type="protein sequence ID" value="MDM7856894.1"/>
    <property type="molecule type" value="Genomic_DNA"/>
</dbReference>
<dbReference type="PANTHER" id="PTHR47892:SF1">
    <property type="entry name" value="UNIVERSAL STRESS PROTEIN E"/>
    <property type="match status" value="1"/>
</dbReference>
<name>A0ABT7SLJ4_9GAMM</name>
<dbReference type="InterPro" id="IPR006016">
    <property type="entry name" value="UspA"/>
</dbReference>
<keyword evidence="7" id="KW-1185">Reference proteome</keyword>
<organism evidence="6 7">
    <name type="scientific">Thiopseudomonas acetoxidans</name>
    <dbReference type="NCBI Taxonomy" id="3041622"/>
    <lineage>
        <taxon>Bacteria</taxon>
        <taxon>Pseudomonadati</taxon>
        <taxon>Pseudomonadota</taxon>
        <taxon>Gammaproteobacteria</taxon>
        <taxon>Pseudomonadales</taxon>
        <taxon>Pseudomonadaceae</taxon>
        <taxon>Thiopseudomonas</taxon>
    </lineage>
</organism>
<dbReference type="Pfam" id="PF00582">
    <property type="entry name" value="Usp"/>
    <property type="match status" value="2"/>
</dbReference>
<dbReference type="RefSeq" id="WP_289409524.1">
    <property type="nucleotide sequence ID" value="NZ_JAUCDY010000001.1"/>
</dbReference>
<comment type="function">
    <text evidence="4">Required for resistance to DNA-damaging agents.</text>
</comment>
<evidence type="ECO:0000256" key="2">
    <source>
        <dbReference type="ARBA" id="ARBA00008791"/>
    </source>
</evidence>
<dbReference type="PANTHER" id="PTHR47892">
    <property type="entry name" value="UNIVERSAL STRESS PROTEIN E"/>
    <property type="match status" value="1"/>
</dbReference>
<evidence type="ECO:0000259" key="5">
    <source>
        <dbReference type="Pfam" id="PF00582"/>
    </source>
</evidence>
<reference evidence="6 7" key="1">
    <citation type="submission" date="2023-06" db="EMBL/GenBank/DDBJ databases">
        <title>Thiopseudomonas sp. CY1220 draft genome sequence.</title>
        <authorList>
            <person name="Zhao G."/>
            <person name="An M."/>
        </authorList>
    </citation>
    <scope>NUCLEOTIDE SEQUENCE [LARGE SCALE GENOMIC DNA]</scope>
    <source>
        <strain evidence="6 7">CY1220</strain>
    </source>
</reference>